<protein>
    <submittedName>
        <fullName evidence="3">Transcriptional regulator, Spx/MgsR family</fullName>
    </submittedName>
</protein>
<dbReference type="OrthoDB" id="9794155at2"/>
<dbReference type="RefSeq" id="WP_091208064.1">
    <property type="nucleotide sequence ID" value="NZ_FOCL01000001.1"/>
</dbReference>
<organism evidence="3 4">
    <name type="scientific">Mucilaginibacter gossypiicola</name>
    <dbReference type="NCBI Taxonomy" id="551995"/>
    <lineage>
        <taxon>Bacteria</taxon>
        <taxon>Pseudomonadati</taxon>
        <taxon>Bacteroidota</taxon>
        <taxon>Sphingobacteriia</taxon>
        <taxon>Sphingobacteriales</taxon>
        <taxon>Sphingobacteriaceae</taxon>
        <taxon>Mucilaginibacter</taxon>
    </lineage>
</organism>
<dbReference type="PANTHER" id="PTHR30041">
    <property type="entry name" value="ARSENATE REDUCTASE"/>
    <property type="match status" value="1"/>
</dbReference>
<dbReference type="Proteomes" id="UP000198942">
    <property type="component" value="Unassembled WGS sequence"/>
</dbReference>
<dbReference type="Pfam" id="PF03960">
    <property type="entry name" value="ArsC"/>
    <property type="match status" value="1"/>
</dbReference>
<dbReference type="PANTHER" id="PTHR30041:SF8">
    <property type="entry name" value="PROTEIN YFFB"/>
    <property type="match status" value="1"/>
</dbReference>
<evidence type="ECO:0000313" key="4">
    <source>
        <dbReference type="Proteomes" id="UP000198942"/>
    </source>
</evidence>
<dbReference type="InterPro" id="IPR036249">
    <property type="entry name" value="Thioredoxin-like_sf"/>
</dbReference>
<gene>
    <name evidence="3" type="ORF">SAMN05192574_101870</name>
</gene>
<dbReference type="NCBIfam" id="TIGR01617">
    <property type="entry name" value="arsC_related"/>
    <property type="match status" value="1"/>
</dbReference>
<proteinExistence type="inferred from homology"/>
<evidence type="ECO:0000256" key="2">
    <source>
        <dbReference type="PROSITE-ProRule" id="PRU01282"/>
    </source>
</evidence>
<reference evidence="4" key="1">
    <citation type="submission" date="2016-10" db="EMBL/GenBank/DDBJ databases">
        <authorList>
            <person name="Varghese N."/>
            <person name="Submissions S."/>
        </authorList>
    </citation>
    <scope>NUCLEOTIDE SEQUENCE [LARGE SCALE GENOMIC DNA]</scope>
    <source>
        <strain evidence="4">Gh-48</strain>
    </source>
</reference>
<evidence type="ECO:0000313" key="3">
    <source>
        <dbReference type="EMBL" id="SEM80701.1"/>
    </source>
</evidence>
<evidence type="ECO:0000256" key="1">
    <source>
        <dbReference type="ARBA" id="ARBA00007198"/>
    </source>
</evidence>
<dbReference type="STRING" id="551995.SAMN05192574_101870"/>
<dbReference type="EMBL" id="FOCL01000001">
    <property type="protein sequence ID" value="SEM80701.1"/>
    <property type="molecule type" value="Genomic_DNA"/>
</dbReference>
<accession>A0A1H8BCL3</accession>
<dbReference type="InterPro" id="IPR006504">
    <property type="entry name" value="Tscrpt_reg_Spx/MgsR"/>
</dbReference>
<comment type="similarity">
    <text evidence="1 2">Belongs to the ArsC family.</text>
</comment>
<dbReference type="AlphaFoldDB" id="A0A1H8BCL3"/>
<name>A0A1H8BCL3_9SPHI</name>
<dbReference type="SUPFAM" id="SSF52833">
    <property type="entry name" value="Thioredoxin-like"/>
    <property type="match status" value="1"/>
</dbReference>
<dbReference type="Gene3D" id="3.40.30.10">
    <property type="entry name" value="Glutaredoxin"/>
    <property type="match status" value="1"/>
</dbReference>
<keyword evidence="4" id="KW-1185">Reference proteome</keyword>
<dbReference type="PROSITE" id="PS51353">
    <property type="entry name" value="ARSC"/>
    <property type="match status" value="1"/>
</dbReference>
<sequence>MKVYGLTTCKRTRQALAWLKAQNVDFEFQNFKTEGISPGKLKGWDATSGYATFLNKKSLTWKRLPAEVRESIKNSENALALLVEEPAIIKRPVIEDENFLLFGFDEKVYREHFLHHQ</sequence>
<dbReference type="InterPro" id="IPR006660">
    <property type="entry name" value="Arsenate_reductase-like"/>
</dbReference>